<evidence type="ECO:0000256" key="1">
    <source>
        <dbReference type="ARBA" id="ARBA00001033"/>
    </source>
</evidence>
<dbReference type="FunFam" id="3.30.540.10:FF:000003">
    <property type="entry name" value="Inositol-1-monophosphatase"/>
    <property type="match status" value="1"/>
</dbReference>
<dbReference type="PRINTS" id="PR00377">
    <property type="entry name" value="IMPHPHTASES"/>
</dbReference>
<dbReference type="InterPro" id="IPR033942">
    <property type="entry name" value="IMPase"/>
</dbReference>
<dbReference type="AlphaFoldDB" id="A0A381RTU9"/>
<dbReference type="EC" id="3.1.3.25" evidence="4"/>
<keyword evidence="6" id="KW-0378">Hydrolase</keyword>
<comment type="cofactor">
    <cofactor evidence="2">
        <name>Mg(2+)</name>
        <dbReference type="ChEBI" id="CHEBI:18420"/>
    </cofactor>
</comment>
<dbReference type="GO" id="GO:0008934">
    <property type="term" value="F:inositol monophosphate 1-phosphatase activity"/>
    <property type="evidence" value="ECO:0007669"/>
    <property type="project" value="InterPro"/>
</dbReference>
<dbReference type="PROSITE" id="PS00629">
    <property type="entry name" value="IMP_1"/>
    <property type="match status" value="1"/>
</dbReference>
<dbReference type="InterPro" id="IPR000760">
    <property type="entry name" value="Inositol_monophosphatase-like"/>
</dbReference>
<comment type="catalytic activity">
    <reaction evidence="1">
        <text>a myo-inositol phosphate + H2O = myo-inositol + phosphate</text>
        <dbReference type="Rhea" id="RHEA:24056"/>
        <dbReference type="ChEBI" id="CHEBI:15377"/>
        <dbReference type="ChEBI" id="CHEBI:17268"/>
        <dbReference type="ChEBI" id="CHEBI:43474"/>
        <dbReference type="ChEBI" id="CHEBI:84139"/>
        <dbReference type="EC" id="3.1.3.25"/>
    </reaction>
</comment>
<evidence type="ECO:0000256" key="6">
    <source>
        <dbReference type="ARBA" id="ARBA00022801"/>
    </source>
</evidence>
<evidence type="ECO:0000256" key="2">
    <source>
        <dbReference type="ARBA" id="ARBA00001946"/>
    </source>
</evidence>
<dbReference type="GO" id="GO:0006020">
    <property type="term" value="P:inositol metabolic process"/>
    <property type="evidence" value="ECO:0007669"/>
    <property type="project" value="TreeGrafter"/>
</dbReference>
<evidence type="ECO:0000256" key="5">
    <source>
        <dbReference type="ARBA" id="ARBA00022723"/>
    </source>
</evidence>
<keyword evidence="7" id="KW-0460">Magnesium</keyword>
<dbReference type="GO" id="GO:0007165">
    <property type="term" value="P:signal transduction"/>
    <property type="evidence" value="ECO:0007669"/>
    <property type="project" value="TreeGrafter"/>
</dbReference>
<dbReference type="CDD" id="cd01639">
    <property type="entry name" value="IMPase"/>
    <property type="match status" value="1"/>
</dbReference>
<dbReference type="GO" id="GO:0046854">
    <property type="term" value="P:phosphatidylinositol phosphate biosynthetic process"/>
    <property type="evidence" value="ECO:0007669"/>
    <property type="project" value="InterPro"/>
</dbReference>
<evidence type="ECO:0000256" key="7">
    <source>
        <dbReference type="ARBA" id="ARBA00022842"/>
    </source>
</evidence>
<evidence type="ECO:0000256" key="4">
    <source>
        <dbReference type="ARBA" id="ARBA00013106"/>
    </source>
</evidence>
<accession>A0A381RTU9</accession>
<gene>
    <name evidence="8" type="ORF">METZ01_LOCUS48150</name>
</gene>
<dbReference type="PANTHER" id="PTHR20854">
    <property type="entry name" value="INOSITOL MONOPHOSPHATASE"/>
    <property type="match status" value="1"/>
</dbReference>
<dbReference type="GO" id="GO:0046872">
    <property type="term" value="F:metal ion binding"/>
    <property type="evidence" value="ECO:0007669"/>
    <property type="project" value="UniProtKB-KW"/>
</dbReference>
<dbReference type="PROSITE" id="PS00630">
    <property type="entry name" value="IMP_2"/>
    <property type="match status" value="1"/>
</dbReference>
<reference evidence="8" key="1">
    <citation type="submission" date="2018-05" db="EMBL/GenBank/DDBJ databases">
        <authorList>
            <person name="Lanie J.A."/>
            <person name="Ng W.-L."/>
            <person name="Kazmierczak K.M."/>
            <person name="Andrzejewski T.M."/>
            <person name="Davidsen T.M."/>
            <person name="Wayne K.J."/>
            <person name="Tettelin H."/>
            <person name="Glass J.I."/>
            <person name="Rusch D."/>
            <person name="Podicherti R."/>
            <person name="Tsui H.-C.T."/>
            <person name="Winkler M.E."/>
        </authorList>
    </citation>
    <scope>NUCLEOTIDE SEQUENCE</scope>
</reference>
<keyword evidence="5" id="KW-0479">Metal-binding</keyword>
<dbReference type="SUPFAM" id="SSF56655">
    <property type="entry name" value="Carbohydrate phosphatase"/>
    <property type="match status" value="1"/>
</dbReference>
<name>A0A381RTU9_9ZZZZ</name>
<dbReference type="InterPro" id="IPR022337">
    <property type="entry name" value="Inositol_monophosphatase_SuhB"/>
</dbReference>
<dbReference type="Pfam" id="PF00459">
    <property type="entry name" value="Inositol_P"/>
    <property type="match status" value="1"/>
</dbReference>
<dbReference type="PRINTS" id="PR01959">
    <property type="entry name" value="SBIMPHPHTASE"/>
</dbReference>
<comment type="similarity">
    <text evidence="3">Belongs to the inositol monophosphatase superfamily.</text>
</comment>
<evidence type="ECO:0000256" key="3">
    <source>
        <dbReference type="ARBA" id="ARBA00009759"/>
    </source>
</evidence>
<sequence length="253" mass="28029">MIKAAKKASTRLRRDFNELENLQVSTKGPANFVSSADIRTQEIIFNELYKAKPDWSFIMEEKASVRSKASNNRFIIDPIDGTTNFLHGNPNFSISIAAEVEGKLEMAMVYSPITDELFIAEKGKGAYLNDKRIRIAGRKELSESVIVTGIPHLGRGDPLIFIKELEEFMPLVAGIRRSGSAALDLAWLAAGRYDGFWERNLSEWDIAAGILLVKEAGGIVTGINGSKDDLLKGNILAGNERIHDLLLRKINNL</sequence>
<dbReference type="EMBL" id="UINC01002312">
    <property type="protein sequence ID" value="SUZ95296.1"/>
    <property type="molecule type" value="Genomic_DNA"/>
</dbReference>
<evidence type="ECO:0000313" key="8">
    <source>
        <dbReference type="EMBL" id="SUZ95296.1"/>
    </source>
</evidence>
<dbReference type="Gene3D" id="3.30.540.10">
    <property type="entry name" value="Fructose-1,6-Bisphosphatase, subunit A, domain 1"/>
    <property type="match status" value="1"/>
</dbReference>
<protein>
    <recommendedName>
        <fullName evidence="4">inositol-phosphate phosphatase</fullName>
        <ecNumber evidence="4">3.1.3.25</ecNumber>
    </recommendedName>
</protein>
<dbReference type="Gene3D" id="3.40.190.80">
    <property type="match status" value="1"/>
</dbReference>
<dbReference type="PANTHER" id="PTHR20854:SF4">
    <property type="entry name" value="INOSITOL-1-MONOPHOSPHATASE-RELATED"/>
    <property type="match status" value="1"/>
</dbReference>
<dbReference type="InterPro" id="IPR020583">
    <property type="entry name" value="Inositol_monoP_metal-BS"/>
</dbReference>
<organism evidence="8">
    <name type="scientific">marine metagenome</name>
    <dbReference type="NCBI Taxonomy" id="408172"/>
    <lineage>
        <taxon>unclassified sequences</taxon>
        <taxon>metagenomes</taxon>
        <taxon>ecological metagenomes</taxon>
    </lineage>
</organism>
<dbReference type="InterPro" id="IPR020550">
    <property type="entry name" value="Inositol_monophosphatase_CS"/>
</dbReference>
<proteinExistence type="inferred from homology"/>